<evidence type="ECO:0000256" key="1">
    <source>
        <dbReference type="ARBA" id="ARBA00004141"/>
    </source>
</evidence>
<feature type="transmembrane region" description="Helical" evidence="5">
    <location>
        <begin position="72"/>
        <end position="92"/>
    </location>
</feature>
<reference evidence="7" key="2">
    <citation type="submission" date="2023-06" db="EMBL/GenBank/DDBJ databases">
        <authorList>
            <consortium name="Lawrence Berkeley National Laboratory"/>
            <person name="Haridas S."/>
            <person name="Hensen N."/>
            <person name="Bonometti L."/>
            <person name="Westerberg I."/>
            <person name="Brannstrom I.O."/>
            <person name="Guillou S."/>
            <person name="Cros-Aarteil S."/>
            <person name="Calhoun S."/>
            <person name="Kuo A."/>
            <person name="Mondo S."/>
            <person name="Pangilinan J."/>
            <person name="Riley R."/>
            <person name="LaButti K."/>
            <person name="Andreopoulos B."/>
            <person name="Lipzen A."/>
            <person name="Chen C."/>
            <person name="Yanf M."/>
            <person name="Daum C."/>
            <person name="Ng V."/>
            <person name="Clum A."/>
            <person name="Steindorff A."/>
            <person name="Ohm R."/>
            <person name="Martin F."/>
            <person name="Silar P."/>
            <person name="Natvig D."/>
            <person name="Lalanne C."/>
            <person name="Gautier V."/>
            <person name="Ament-velasquez S.L."/>
            <person name="Kruys A."/>
            <person name="Hutchinson M.I."/>
            <person name="Powell A.J."/>
            <person name="Barry K."/>
            <person name="Miller A.N."/>
            <person name="Grigoriev I.V."/>
            <person name="Debuchy R."/>
            <person name="Gladieux P."/>
            <person name="Thoren M.H."/>
            <person name="Johannesson H."/>
        </authorList>
    </citation>
    <scope>NUCLEOTIDE SEQUENCE</scope>
    <source>
        <strain evidence="7">CBS 232.78</strain>
    </source>
</reference>
<dbReference type="GO" id="GO:0022857">
    <property type="term" value="F:transmembrane transporter activity"/>
    <property type="evidence" value="ECO:0007669"/>
    <property type="project" value="InterPro"/>
</dbReference>
<feature type="domain" description="Major facilitator superfamily (MFS) profile" evidence="6">
    <location>
        <begin position="73"/>
        <end position="567"/>
    </location>
</feature>
<dbReference type="PANTHER" id="PTHR23502:SF20">
    <property type="entry name" value="TRANSPORTER, PUTATIVE (AFU_ORTHOLOGUE AFUA_6G13880)-RELATED"/>
    <property type="match status" value="1"/>
</dbReference>
<feature type="transmembrane region" description="Helical" evidence="5">
    <location>
        <begin position="388"/>
        <end position="410"/>
    </location>
</feature>
<evidence type="ECO:0000256" key="3">
    <source>
        <dbReference type="ARBA" id="ARBA00022989"/>
    </source>
</evidence>
<accession>A0AAE0U035</accession>
<evidence type="ECO:0000256" key="2">
    <source>
        <dbReference type="ARBA" id="ARBA00022692"/>
    </source>
</evidence>
<evidence type="ECO:0000259" key="6">
    <source>
        <dbReference type="PROSITE" id="PS50850"/>
    </source>
</evidence>
<feature type="transmembrane region" description="Helical" evidence="5">
    <location>
        <begin position="226"/>
        <end position="247"/>
    </location>
</feature>
<dbReference type="InterPro" id="IPR011701">
    <property type="entry name" value="MFS"/>
</dbReference>
<feature type="transmembrane region" description="Helical" evidence="5">
    <location>
        <begin position="518"/>
        <end position="545"/>
    </location>
</feature>
<keyword evidence="8" id="KW-1185">Reference proteome</keyword>
<dbReference type="InterPro" id="IPR020846">
    <property type="entry name" value="MFS_dom"/>
</dbReference>
<dbReference type="EMBL" id="JAULSW010000004">
    <property type="protein sequence ID" value="KAK3385911.1"/>
    <property type="molecule type" value="Genomic_DNA"/>
</dbReference>
<dbReference type="Gene3D" id="1.20.1250.20">
    <property type="entry name" value="MFS general substrate transporter like domains"/>
    <property type="match status" value="1"/>
</dbReference>
<feature type="transmembrane region" description="Helical" evidence="5">
    <location>
        <begin position="431"/>
        <end position="452"/>
    </location>
</feature>
<keyword evidence="2 5" id="KW-0812">Transmembrane</keyword>
<dbReference type="InterPro" id="IPR036259">
    <property type="entry name" value="MFS_trans_sf"/>
</dbReference>
<feature type="transmembrane region" description="Helical" evidence="5">
    <location>
        <begin position="494"/>
        <end position="512"/>
    </location>
</feature>
<evidence type="ECO:0000256" key="4">
    <source>
        <dbReference type="ARBA" id="ARBA00023136"/>
    </source>
</evidence>
<comment type="subcellular location">
    <subcellularLocation>
        <location evidence="1">Membrane</location>
        <topology evidence="1">Multi-pass membrane protein</topology>
    </subcellularLocation>
</comment>
<evidence type="ECO:0000256" key="5">
    <source>
        <dbReference type="SAM" id="Phobius"/>
    </source>
</evidence>
<dbReference type="PROSITE" id="PS50850">
    <property type="entry name" value="MFS"/>
    <property type="match status" value="1"/>
</dbReference>
<dbReference type="Proteomes" id="UP001285441">
    <property type="component" value="Unassembled WGS sequence"/>
</dbReference>
<feature type="transmembrane region" description="Helical" evidence="5">
    <location>
        <begin position="198"/>
        <end position="220"/>
    </location>
</feature>
<gene>
    <name evidence="7" type="ORF">B0H63DRAFT_473827</name>
</gene>
<dbReference type="PANTHER" id="PTHR23502">
    <property type="entry name" value="MAJOR FACILITATOR SUPERFAMILY"/>
    <property type="match status" value="1"/>
</dbReference>
<feature type="transmembrane region" description="Helical" evidence="5">
    <location>
        <begin position="138"/>
        <end position="156"/>
    </location>
</feature>
<protein>
    <submittedName>
        <fullName evidence="7">Major facilitator superfamily domain-containing protein</fullName>
    </submittedName>
</protein>
<dbReference type="Pfam" id="PF07690">
    <property type="entry name" value="MFS_1"/>
    <property type="match status" value="1"/>
</dbReference>
<evidence type="ECO:0000313" key="8">
    <source>
        <dbReference type="Proteomes" id="UP001285441"/>
    </source>
</evidence>
<organism evidence="7 8">
    <name type="scientific">Podospora didyma</name>
    <dbReference type="NCBI Taxonomy" id="330526"/>
    <lineage>
        <taxon>Eukaryota</taxon>
        <taxon>Fungi</taxon>
        <taxon>Dikarya</taxon>
        <taxon>Ascomycota</taxon>
        <taxon>Pezizomycotina</taxon>
        <taxon>Sordariomycetes</taxon>
        <taxon>Sordariomycetidae</taxon>
        <taxon>Sordariales</taxon>
        <taxon>Podosporaceae</taxon>
        <taxon>Podospora</taxon>
    </lineage>
</organism>
<feature type="transmembrane region" description="Helical" evidence="5">
    <location>
        <begin position="168"/>
        <end position="191"/>
    </location>
</feature>
<reference evidence="7" key="1">
    <citation type="journal article" date="2023" name="Mol. Phylogenet. Evol.">
        <title>Genome-scale phylogeny and comparative genomics of the fungal order Sordariales.</title>
        <authorList>
            <person name="Hensen N."/>
            <person name="Bonometti L."/>
            <person name="Westerberg I."/>
            <person name="Brannstrom I.O."/>
            <person name="Guillou S."/>
            <person name="Cros-Aarteil S."/>
            <person name="Calhoun S."/>
            <person name="Haridas S."/>
            <person name="Kuo A."/>
            <person name="Mondo S."/>
            <person name="Pangilinan J."/>
            <person name="Riley R."/>
            <person name="LaButti K."/>
            <person name="Andreopoulos B."/>
            <person name="Lipzen A."/>
            <person name="Chen C."/>
            <person name="Yan M."/>
            <person name="Daum C."/>
            <person name="Ng V."/>
            <person name="Clum A."/>
            <person name="Steindorff A."/>
            <person name="Ohm R.A."/>
            <person name="Martin F."/>
            <person name="Silar P."/>
            <person name="Natvig D.O."/>
            <person name="Lalanne C."/>
            <person name="Gautier V."/>
            <person name="Ament-Velasquez S.L."/>
            <person name="Kruys A."/>
            <person name="Hutchinson M.I."/>
            <person name="Powell A.J."/>
            <person name="Barry K."/>
            <person name="Miller A.N."/>
            <person name="Grigoriev I.V."/>
            <person name="Debuchy R."/>
            <person name="Gladieux P."/>
            <person name="Hiltunen Thoren M."/>
            <person name="Johannesson H."/>
        </authorList>
    </citation>
    <scope>NUCLEOTIDE SEQUENCE</scope>
    <source>
        <strain evidence="7">CBS 232.78</strain>
    </source>
</reference>
<dbReference type="SUPFAM" id="SSF103473">
    <property type="entry name" value="MFS general substrate transporter"/>
    <property type="match status" value="1"/>
</dbReference>
<keyword evidence="3 5" id="KW-1133">Transmembrane helix</keyword>
<evidence type="ECO:0000313" key="7">
    <source>
        <dbReference type="EMBL" id="KAK3385911.1"/>
    </source>
</evidence>
<keyword evidence="4 5" id="KW-0472">Membrane</keyword>
<feature type="transmembrane region" description="Helical" evidence="5">
    <location>
        <begin position="458"/>
        <end position="482"/>
    </location>
</feature>
<comment type="caution">
    <text evidence="7">The sequence shown here is derived from an EMBL/GenBank/DDBJ whole genome shotgun (WGS) entry which is preliminary data.</text>
</comment>
<dbReference type="AlphaFoldDB" id="A0AAE0U035"/>
<feature type="transmembrane region" description="Helical" evidence="5">
    <location>
        <begin position="104"/>
        <end position="126"/>
    </location>
</feature>
<feature type="transmembrane region" description="Helical" evidence="5">
    <location>
        <begin position="346"/>
        <end position="368"/>
    </location>
</feature>
<proteinExistence type="predicted"/>
<dbReference type="GO" id="GO:0005886">
    <property type="term" value="C:plasma membrane"/>
    <property type="evidence" value="ECO:0007669"/>
    <property type="project" value="TreeGrafter"/>
</dbReference>
<sequence>MPFGILEPKRAGEVVPGTAFLSDQDDLPPELSGLPREQLKHGTGRFKDIILVPQPSDSPNDPLNWPQWRKELILLIVGLTAAVVGAYGPMLSPGFVEVAANLNITIPVLAQSTAWVILMIGLGLFLTNPLAKIIGRRPVYIVSVVVMFATSVWGAAVTEYDSFLGSRIIAGFGMAPFEVLVQCTIGDMYFVHERATRIAIWNLFLLTGISGGALIAGYIIEKDGYQWTFWVCAIFFGVLMLGIIFLVPETAYRRDSVVVVPAGSSDSEKGREDGRDEGSVHRMKLAHEHDAQHVSEKDMHTSYPPAGTAAAAAEKKHTYWQSLRVFTGRYSFAPGWKVFVRPVVMLFYPAVFWAFLIYGTTLTWIVVFSVVNAQIFVADPYNFSVSQVGLISLSPFILTIIGEFISGPLNDWICMYLTKKNRGVYEPEFRLPLMVVATVLGVVGFFGFGATVNAKTHWAGPVLCFGLANMSLVFASTCVFGYIVDSYREHNEEAFVAINARNLLTFGLTYFVNDWLAAQGALIVFSILGALFLFVCLLTIPLWIYGKRIRSFTGRNEWLQRFMNDNH</sequence>
<name>A0AAE0U035_9PEZI</name>